<dbReference type="OrthoDB" id="8707547at2759"/>
<evidence type="ECO:0000256" key="3">
    <source>
        <dbReference type="ARBA" id="ARBA00022490"/>
    </source>
</evidence>
<keyword evidence="7" id="KW-1185">Reference proteome</keyword>
<reference evidence="6" key="1">
    <citation type="submission" date="2022-11" db="EMBL/GenBank/DDBJ databases">
        <authorList>
            <person name="Kikuchi T."/>
        </authorList>
    </citation>
    <scope>NUCLEOTIDE SEQUENCE</scope>
    <source>
        <strain evidence="6">PS1010</strain>
    </source>
</reference>
<name>A0A9P1N0M3_9PELO</name>
<evidence type="ECO:0000256" key="1">
    <source>
        <dbReference type="ARBA" id="ARBA00004496"/>
    </source>
</evidence>
<evidence type="ECO:0000313" key="6">
    <source>
        <dbReference type="EMBL" id="CAI5443321.1"/>
    </source>
</evidence>
<feature type="compositionally biased region" description="Basic and acidic residues" evidence="5">
    <location>
        <begin position="165"/>
        <end position="179"/>
    </location>
</feature>
<feature type="compositionally biased region" description="Polar residues" evidence="5">
    <location>
        <begin position="218"/>
        <end position="237"/>
    </location>
</feature>
<organism evidence="6 7">
    <name type="scientific">Caenorhabditis angaria</name>
    <dbReference type="NCBI Taxonomy" id="860376"/>
    <lineage>
        <taxon>Eukaryota</taxon>
        <taxon>Metazoa</taxon>
        <taxon>Ecdysozoa</taxon>
        <taxon>Nematoda</taxon>
        <taxon>Chromadorea</taxon>
        <taxon>Rhabditida</taxon>
        <taxon>Rhabditina</taxon>
        <taxon>Rhabditomorpha</taxon>
        <taxon>Rhabditoidea</taxon>
        <taxon>Rhabditidae</taxon>
        <taxon>Peloderinae</taxon>
        <taxon>Caenorhabditis</taxon>
    </lineage>
</organism>
<protein>
    <recommendedName>
        <fullName evidence="8">Myeloid leukemia factor</fullName>
    </recommendedName>
</protein>
<dbReference type="AlphaFoldDB" id="A0A9P1N0M3"/>
<comment type="caution">
    <text evidence="6">The sequence shown here is derived from an EMBL/GenBank/DDBJ whole genome shotgun (WGS) entry which is preliminary data.</text>
</comment>
<evidence type="ECO:0000256" key="5">
    <source>
        <dbReference type="SAM" id="MobiDB-lite"/>
    </source>
</evidence>
<comment type="similarity">
    <text evidence="2">Belongs to the MLF family.</text>
</comment>
<gene>
    <name evidence="6" type="ORF">CAMP_LOCUS5958</name>
</gene>
<evidence type="ECO:0000313" key="7">
    <source>
        <dbReference type="Proteomes" id="UP001152747"/>
    </source>
</evidence>
<dbReference type="PANTHER" id="PTHR13105">
    <property type="entry name" value="MYELOID LEUKEMIA FACTOR"/>
    <property type="match status" value="1"/>
</dbReference>
<evidence type="ECO:0000256" key="2">
    <source>
        <dbReference type="ARBA" id="ARBA00008332"/>
    </source>
</evidence>
<evidence type="ECO:0008006" key="8">
    <source>
        <dbReference type="Google" id="ProtNLM"/>
    </source>
</evidence>
<dbReference type="EMBL" id="CANHGI010000002">
    <property type="protein sequence ID" value="CAI5443321.1"/>
    <property type="molecule type" value="Genomic_DNA"/>
</dbReference>
<accession>A0A9P1N0M3</accession>
<dbReference type="Pfam" id="PF10248">
    <property type="entry name" value="Mlf1IP"/>
    <property type="match status" value="1"/>
</dbReference>
<comment type="subcellular location">
    <subcellularLocation>
        <location evidence="1">Cytoplasm</location>
    </subcellularLocation>
</comment>
<keyword evidence="3" id="KW-0963">Cytoplasm</keyword>
<sequence length="305" mass="33511">MFDDDDFPFRAMGAMGQMHRAMMQDMDSMMSSMLGGSSMPRGGPMGGGPFGFPGFGGPMFGAMPALMDGSGQRPTRRRQELEMDPFAGFGGLLGAMTNPRMMMMPPVGSSGTAPNMFVSTSMMTMGPDGKPRVEQQTMHKTGNVTETKKRVDQNGESTMTIGHSIGDRSHYIEKKRDKDGNVRKNQKFVNLDEASAEDFDREFSHRVRANYGYGSGRSHPTSAAIENSSRNNPRHTVSSSSSSANSSRNPPIITLPDEDEPNSSYQSSSSNHRNGPIIREISEEEAEQSIPKRRKGQFGRTFREQ</sequence>
<dbReference type="InterPro" id="IPR019376">
    <property type="entry name" value="Myeloid_leukemia_factor"/>
</dbReference>
<keyword evidence="4" id="KW-0597">Phosphoprotein</keyword>
<evidence type="ECO:0000256" key="4">
    <source>
        <dbReference type="ARBA" id="ARBA00022553"/>
    </source>
</evidence>
<dbReference type="GO" id="GO:0005737">
    <property type="term" value="C:cytoplasm"/>
    <property type="evidence" value="ECO:0007669"/>
    <property type="project" value="UniProtKB-SubCell"/>
</dbReference>
<feature type="region of interest" description="Disordered" evidence="5">
    <location>
        <begin position="211"/>
        <end position="305"/>
    </location>
</feature>
<dbReference type="Proteomes" id="UP001152747">
    <property type="component" value="Unassembled WGS sequence"/>
</dbReference>
<feature type="region of interest" description="Disordered" evidence="5">
    <location>
        <begin position="147"/>
        <end position="179"/>
    </location>
</feature>
<feature type="compositionally biased region" description="Low complexity" evidence="5">
    <location>
        <begin position="238"/>
        <end position="247"/>
    </location>
</feature>
<proteinExistence type="inferred from homology"/>